<accession>A0ABV1JCT6</accession>
<organism evidence="2 3">
    <name type="scientific">Raoultibacter massiliensis</name>
    <dbReference type="NCBI Taxonomy" id="1852371"/>
    <lineage>
        <taxon>Bacteria</taxon>
        <taxon>Bacillati</taxon>
        <taxon>Actinomycetota</taxon>
        <taxon>Coriobacteriia</taxon>
        <taxon>Eggerthellales</taxon>
        <taxon>Eggerthellaceae</taxon>
        <taxon>Raoultibacter</taxon>
    </lineage>
</organism>
<evidence type="ECO:0000313" key="3">
    <source>
        <dbReference type="Proteomes" id="UP001487305"/>
    </source>
</evidence>
<dbReference type="InterPro" id="IPR007159">
    <property type="entry name" value="SpoVT-AbrB_dom"/>
</dbReference>
<gene>
    <name evidence="2" type="ORF">AAA083_07870</name>
</gene>
<dbReference type="RefSeq" id="WP_349227392.1">
    <property type="nucleotide sequence ID" value="NZ_JBBNOP010000005.1"/>
</dbReference>
<protein>
    <submittedName>
        <fullName evidence="2">AbrB/MazE/SpoVT family DNA-binding domain-containing protein</fullName>
    </submittedName>
</protein>
<evidence type="ECO:0000259" key="1">
    <source>
        <dbReference type="SMART" id="SM00966"/>
    </source>
</evidence>
<keyword evidence="3" id="KW-1185">Reference proteome</keyword>
<dbReference type="SMART" id="SM00966">
    <property type="entry name" value="SpoVT_AbrB"/>
    <property type="match status" value="1"/>
</dbReference>
<keyword evidence="2" id="KW-0238">DNA-binding</keyword>
<evidence type="ECO:0000313" key="2">
    <source>
        <dbReference type="EMBL" id="MEQ3362891.1"/>
    </source>
</evidence>
<dbReference type="Proteomes" id="UP001487305">
    <property type="component" value="Unassembled WGS sequence"/>
</dbReference>
<proteinExistence type="predicted"/>
<reference evidence="2 3" key="1">
    <citation type="submission" date="2024-04" db="EMBL/GenBank/DDBJ databases">
        <title>Human intestinal bacterial collection.</title>
        <authorList>
            <person name="Pauvert C."/>
            <person name="Hitch T.C.A."/>
            <person name="Clavel T."/>
        </authorList>
    </citation>
    <scope>NUCLEOTIDE SEQUENCE [LARGE SCALE GENOMIC DNA]</scope>
    <source>
        <strain evidence="2 3">CLA-KB-H42</strain>
    </source>
</reference>
<dbReference type="EMBL" id="JBBNOP010000005">
    <property type="protein sequence ID" value="MEQ3362891.1"/>
    <property type="molecule type" value="Genomic_DNA"/>
</dbReference>
<sequence length="117" mass="12797">MVEAIVERPLVRKISSKGQVSIPKAWLEDGGFSEYATITFTEEGILVKPIELSDNDEFDALILRDLIAQGLQGEELVSAWAVEKKVLRDGIASYHGNLVAHVDAADVNPDLDDLFGC</sequence>
<feature type="domain" description="SpoVT-AbrB" evidence="1">
    <location>
        <begin position="12"/>
        <end position="55"/>
    </location>
</feature>
<name>A0ABV1JCT6_9ACTN</name>
<comment type="caution">
    <text evidence="2">The sequence shown here is derived from an EMBL/GenBank/DDBJ whole genome shotgun (WGS) entry which is preliminary data.</text>
</comment>
<dbReference type="GO" id="GO:0003677">
    <property type="term" value="F:DNA binding"/>
    <property type="evidence" value="ECO:0007669"/>
    <property type="project" value="UniProtKB-KW"/>
</dbReference>